<feature type="transmembrane region" description="Helical" evidence="1">
    <location>
        <begin position="133"/>
        <end position="152"/>
    </location>
</feature>
<keyword evidence="1" id="KW-0472">Membrane</keyword>
<gene>
    <name evidence="2" type="ORF">NK125_01470</name>
</gene>
<accession>A0ABT1E5U6</accession>
<organism evidence="2 3">
    <name type="scientific">Aequitasia blattaphilus</name>
    <dbReference type="NCBI Taxonomy" id="2949332"/>
    <lineage>
        <taxon>Bacteria</taxon>
        <taxon>Bacillati</taxon>
        <taxon>Bacillota</taxon>
        <taxon>Clostridia</taxon>
        <taxon>Lachnospirales</taxon>
        <taxon>Lachnospiraceae</taxon>
        <taxon>Aequitasia</taxon>
    </lineage>
</organism>
<evidence type="ECO:0000256" key="1">
    <source>
        <dbReference type="SAM" id="Phobius"/>
    </source>
</evidence>
<comment type="caution">
    <text evidence="2">The sequence shown here is derived from an EMBL/GenBank/DDBJ whole genome shotgun (WGS) entry which is preliminary data.</text>
</comment>
<evidence type="ECO:0000313" key="2">
    <source>
        <dbReference type="EMBL" id="MCP1101081.1"/>
    </source>
</evidence>
<proteinExistence type="predicted"/>
<keyword evidence="1" id="KW-1133">Transmembrane helix</keyword>
<protein>
    <recommendedName>
        <fullName evidence="4">ABC transporter permease</fullName>
    </recommendedName>
</protein>
<feature type="transmembrane region" description="Helical" evidence="1">
    <location>
        <begin position="12"/>
        <end position="31"/>
    </location>
</feature>
<evidence type="ECO:0000313" key="3">
    <source>
        <dbReference type="Proteomes" id="UP001523566"/>
    </source>
</evidence>
<reference evidence="2 3" key="1">
    <citation type="journal article" date="2022" name="Genome Biol. Evol.">
        <title>Host diet, physiology and behaviors set the stage for Lachnospiraceae cladogenesis.</title>
        <authorList>
            <person name="Vera-Ponce De Leon A."/>
            <person name="Schneider M."/>
            <person name="Jahnes B.C."/>
            <person name="Sadowski V."/>
            <person name="Camuy-Velez L.A."/>
            <person name="Duan J."/>
            <person name="Sabree Z.L."/>
        </authorList>
    </citation>
    <scope>NUCLEOTIDE SEQUENCE [LARGE SCALE GENOMIC DNA]</scope>
    <source>
        <strain evidence="2 3">PAL113</strain>
    </source>
</reference>
<feature type="transmembrane region" description="Helical" evidence="1">
    <location>
        <begin position="201"/>
        <end position="226"/>
    </location>
</feature>
<dbReference type="RefSeq" id="WP_262064871.1">
    <property type="nucleotide sequence ID" value="NZ_JAMXOD010000002.1"/>
</dbReference>
<dbReference type="Proteomes" id="UP001523566">
    <property type="component" value="Unassembled WGS sequence"/>
</dbReference>
<sequence length="236" mass="27799">MELQRHINSRNYIFCFLTVIACFAFGYILPISLDHIQYLTLYDYFKSVYTVITQFGPMIFSIVAICVLNIDYKEKNILFYRNIGYSPLRHFLLRSLYIWLFFSLSLLAMNGVACMVFGDFSQFITMFLYYENALIYEVLVASIFAYLFKNILLAFCLNLVVWIGQIMIAAASELFWFFAYYDASSKLYYDLEKFLDTGNTSMLHVLPSVGYNLCVFLIFIIILILCRRRWIKNGIY</sequence>
<keyword evidence="1" id="KW-0812">Transmembrane</keyword>
<feature type="transmembrane region" description="Helical" evidence="1">
    <location>
        <begin position="51"/>
        <end position="70"/>
    </location>
</feature>
<evidence type="ECO:0008006" key="4">
    <source>
        <dbReference type="Google" id="ProtNLM"/>
    </source>
</evidence>
<keyword evidence="3" id="KW-1185">Reference proteome</keyword>
<dbReference type="EMBL" id="JAMZFW010000002">
    <property type="protein sequence ID" value="MCP1101081.1"/>
    <property type="molecule type" value="Genomic_DNA"/>
</dbReference>
<dbReference type="PROSITE" id="PS51257">
    <property type="entry name" value="PROKAR_LIPOPROTEIN"/>
    <property type="match status" value="1"/>
</dbReference>
<feature type="transmembrane region" description="Helical" evidence="1">
    <location>
        <begin position="159"/>
        <end position="181"/>
    </location>
</feature>
<feature type="transmembrane region" description="Helical" evidence="1">
    <location>
        <begin position="91"/>
        <end position="113"/>
    </location>
</feature>
<name>A0ABT1E5U6_9FIRM</name>